<dbReference type="NCBIfam" id="NF005688">
    <property type="entry name" value="PRK07488.1"/>
    <property type="match status" value="1"/>
</dbReference>
<accession>A0A071MMA4</accession>
<sequence length="486" mass="50746">MPTLPQLSVVDAKGAIDRREISCLEYVQALVDQQANTESLNGFAHFNPETLLQSARAHEEPLAARTGRMSLAGIPLAIKDNIDCAGMPTAAGTAALRHAVPRAQAPVVARVVEAGALVAGKANMHELAFGCTNDNGFFGPARNPYDPSRIPGGSSGGSAVLVASGAVPAALGTDTGGSVRIPAALCGLVGFRPTHGRYPSEGVVPISPTRDTVGPIARTVADVMLLDAILSGRGSAPPVADDARDVRLAVPYSTLWEGLSPDARPVLERALQTLKDAGFDLVDVDLRRYPFFRAKKNATIPFFEFGGAVGRYLETGGVAVTFPEIVAQIRSPDVIRIVGDILGAGAISAAEYAEALLARERSRTSYVACLREVEADALLFPTVLIPACRIGAETVVVGSEALDVFAAYTRNTEPGSNAGVPGITVPAGLTRDGLPVGLALDGAPYSDQRILQIGKEMERVLCAATFPRLDAHVQSSGNGLTRKASK</sequence>
<feature type="domain" description="Amidase" evidence="1">
    <location>
        <begin position="26"/>
        <end position="451"/>
    </location>
</feature>
<dbReference type="InterPro" id="IPR000120">
    <property type="entry name" value="Amidase"/>
</dbReference>
<evidence type="ECO:0000259" key="1">
    <source>
        <dbReference type="Pfam" id="PF01425"/>
    </source>
</evidence>
<proteinExistence type="predicted"/>
<comment type="caution">
    <text evidence="2">The sequence shown here is derived from an EMBL/GenBank/DDBJ whole genome shotgun (WGS) entry which is preliminary data.</text>
</comment>
<organism evidence="2">
    <name type="scientific">Burkholderia cenocepacia</name>
    <dbReference type="NCBI Taxonomy" id="95486"/>
    <lineage>
        <taxon>Bacteria</taxon>
        <taxon>Pseudomonadati</taxon>
        <taxon>Pseudomonadota</taxon>
        <taxon>Betaproteobacteria</taxon>
        <taxon>Burkholderiales</taxon>
        <taxon>Burkholderiaceae</taxon>
        <taxon>Burkholderia</taxon>
        <taxon>Burkholderia cepacia complex</taxon>
    </lineage>
</organism>
<dbReference type="InterPro" id="IPR023631">
    <property type="entry name" value="Amidase_dom"/>
</dbReference>
<dbReference type="GO" id="GO:0003824">
    <property type="term" value="F:catalytic activity"/>
    <property type="evidence" value="ECO:0007669"/>
    <property type="project" value="InterPro"/>
</dbReference>
<gene>
    <name evidence="2" type="ORF">DT99_21955</name>
</gene>
<evidence type="ECO:0000313" key="2">
    <source>
        <dbReference type="EMBL" id="KEA57656.1"/>
    </source>
</evidence>
<dbReference type="Pfam" id="PF01425">
    <property type="entry name" value="Amidase"/>
    <property type="match status" value="1"/>
</dbReference>
<dbReference type="AlphaFoldDB" id="A0A071MMA4"/>
<reference evidence="2" key="1">
    <citation type="submission" date="2014-04" db="EMBL/GenBank/DDBJ databases">
        <title>In planta biocontrol of soil-borne Fusarium wilt of banana through a plant endophytic bacterium, Burkholderia cenocepacia 869T2.</title>
        <authorList>
            <person name="Ho Y.-N."/>
            <person name="Chiang H.-M."/>
            <person name="Chao C.-P."/>
            <person name="Su C.-C."/>
            <person name="Hsu H.-F."/>
            <person name="Guo C.-T."/>
            <person name="Hsieh J.-L."/>
            <person name="Huang C.-C."/>
        </authorList>
    </citation>
    <scope>NUCLEOTIDE SEQUENCE [LARGE SCALE GENOMIC DNA]</scope>
    <source>
        <strain evidence="2">869T2</strain>
    </source>
</reference>
<name>A0A071MMA4_9BURK</name>
<protein>
    <recommendedName>
        <fullName evidence="1">Amidase domain-containing protein</fullName>
    </recommendedName>
</protein>
<dbReference type="OrthoDB" id="9811471at2"/>
<dbReference type="PANTHER" id="PTHR11895:SF151">
    <property type="entry name" value="GLUTAMYL-TRNA(GLN) AMIDOTRANSFERASE SUBUNIT A"/>
    <property type="match status" value="1"/>
</dbReference>
<dbReference type="Gene3D" id="3.90.1300.10">
    <property type="entry name" value="Amidase signature (AS) domain"/>
    <property type="match status" value="1"/>
</dbReference>
<dbReference type="SUPFAM" id="SSF75304">
    <property type="entry name" value="Amidase signature (AS) enzymes"/>
    <property type="match status" value="1"/>
</dbReference>
<dbReference type="PROSITE" id="PS00571">
    <property type="entry name" value="AMIDASES"/>
    <property type="match status" value="1"/>
</dbReference>
<dbReference type="PANTHER" id="PTHR11895">
    <property type="entry name" value="TRANSAMIDASE"/>
    <property type="match status" value="1"/>
</dbReference>
<dbReference type="InterPro" id="IPR020556">
    <property type="entry name" value="Amidase_CS"/>
</dbReference>
<dbReference type="InterPro" id="IPR036928">
    <property type="entry name" value="AS_sf"/>
</dbReference>
<dbReference type="EMBL" id="JJOA01000017">
    <property type="protein sequence ID" value="KEA57656.1"/>
    <property type="molecule type" value="Genomic_DNA"/>
</dbReference>